<sequence>MRLPMLLLALFPVFAGNTAQAASAEAAIFESVCLQNAPAFEQSAVERAAMAVRYKGNGILRQGGVSFRPNDFCKVALPVAGKPDDAEVQALAARFAAQTGGTVRPRKSAIGGALWFEVRIGSIKYGIEGGSASNARYFIIAKR</sequence>
<proteinExistence type="predicted"/>
<gene>
    <name evidence="1" type="ORF">SDC9_19979</name>
</gene>
<reference evidence="1" key="1">
    <citation type="submission" date="2019-08" db="EMBL/GenBank/DDBJ databases">
        <authorList>
            <person name="Kucharzyk K."/>
            <person name="Murdoch R.W."/>
            <person name="Higgins S."/>
            <person name="Loffler F."/>
        </authorList>
    </citation>
    <scope>NUCLEOTIDE SEQUENCE</scope>
</reference>
<evidence type="ECO:0000313" key="1">
    <source>
        <dbReference type="EMBL" id="MPL74169.1"/>
    </source>
</evidence>
<organism evidence="1">
    <name type="scientific">bioreactor metagenome</name>
    <dbReference type="NCBI Taxonomy" id="1076179"/>
    <lineage>
        <taxon>unclassified sequences</taxon>
        <taxon>metagenomes</taxon>
        <taxon>ecological metagenomes</taxon>
    </lineage>
</organism>
<comment type="caution">
    <text evidence="1">The sequence shown here is derived from an EMBL/GenBank/DDBJ whole genome shotgun (WGS) entry which is preliminary data.</text>
</comment>
<protein>
    <submittedName>
        <fullName evidence="1">Uncharacterized protein</fullName>
    </submittedName>
</protein>
<dbReference type="AlphaFoldDB" id="A0A644U5F1"/>
<dbReference type="EMBL" id="VSSQ01000078">
    <property type="protein sequence ID" value="MPL74169.1"/>
    <property type="molecule type" value="Genomic_DNA"/>
</dbReference>
<name>A0A644U5F1_9ZZZZ</name>
<accession>A0A644U5F1</accession>